<dbReference type="SUPFAM" id="SSF88659">
    <property type="entry name" value="Sigma3 and sigma4 domains of RNA polymerase sigma factors"/>
    <property type="match status" value="1"/>
</dbReference>
<accession>A0A1M6VIL1</accession>
<dbReference type="SUPFAM" id="SSF56349">
    <property type="entry name" value="DNA breaking-rejoining enzymes"/>
    <property type="match status" value="1"/>
</dbReference>
<dbReference type="SUPFAM" id="SSF88946">
    <property type="entry name" value="Sigma2 domain of RNA polymerase sigma factors"/>
    <property type="match status" value="1"/>
</dbReference>
<dbReference type="InterPro" id="IPR044068">
    <property type="entry name" value="CB"/>
</dbReference>
<comment type="similarity">
    <text evidence="1 6">Belongs to the sigma-70 factor family. ECF subfamily.</text>
</comment>
<dbReference type="GO" id="GO:0003677">
    <property type="term" value="F:DNA binding"/>
    <property type="evidence" value="ECO:0007669"/>
    <property type="project" value="UniProtKB-UniRule"/>
</dbReference>
<proteinExistence type="inferred from homology"/>
<dbReference type="NCBIfam" id="TIGR02937">
    <property type="entry name" value="sigma70-ECF"/>
    <property type="match status" value="1"/>
</dbReference>
<keyword evidence="4 6" id="KW-0804">Transcription</keyword>
<dbReference type="GO" id="GO:0006950">
    <property type="term" value="P:response to stress"/>
    <property type="evidence" value="ECO:0007669"/>
    <property type="project" value="UniProtKB-ARBA"/>
</dbReference>
<dbReference type="Proteomes" id="UP000184363">
    <property type="component" value="Unassembled WGS sequence"/>
</dbReference>
<dbReference type="InterPro" id="IPR011010">
    <property type="entry name" value="DNA_brk_join_enz"/>
</dbReference>
<evidence type="ECO:0000256" key="4">
    <source>
        <dbReference type="ARBA" id="ARBA00023163"/>
    </source>
</evidence>
<evidence type="ECO:0000313" key="9">
    <source>
        <dbReference type="Proteomes" id="UP000184363"/>
    </source>
</evidence>
<keyword evidence="3 6" id="KW-0731">Sigma factor</keyword>
<dbReference type="InterPro" id="IPR014284">
    <property type="entry name" value="RNA_pol_sigma-70_dom"/>
</dbReference>
<dbReference type="Gene3D" id="1.10.10.10">
    <property type="entry name" value="Winged helix-like DNA-binding domain superfamily/Winged helix DNA-binding domain"/>
    <property type="match status" value="1"/>
</dbReference>
<dbReference type="Pfam" id="PF20239">
    <property type="entry name" value="DUF6596"/>
    <property type="match status" value="1"/>
</dbReference>
<evidence type="ECO:0000256" key="6">
    <source>
        <dbReference type="RuleBase" id="RU000716"/>
    </source>
</evidence>
<dbReference type="Pfam" id="PF02899">
    <property type="entry name" value="Phage_int_SAM_1"/>
    <property type="match status" value="1"/>
</dbReference>
<dbReference type="InterPro" id="IPR013324">
    <property type="entry name" value="RNA_pol_sigma_r3/r4-like"/>
</dbReference>
<dbReference type="InterPro" id="IPR013249">
    <property type="entry name" value="RNA_pol_sigma70_r4_t2"/>
</dbReference>
<keyword evidence="9" id="KW-1185">Reference proteome</keyword>
<dbReference type="InterPro" id="IPR013325">
    <property type="entry name" value="RNA_pol_sigma_r2"/>
</dbReference>
<gene>
    <name evidence="8" type="ORF">SAMN05443637_112136</name>
</gene>
<dbReference type="GO" id="GO:0006352">
    <property type="term" value="P:DNA-templated transcription initiation"/>
    <property type="evidence" value="ECO:0007669"/>
    <property type="project" value="InterPro"/>
</dbReference>
<dbReference type="PROSITE" id="PS51900">
    <property type="entry name" value="CB"/>
    <property type="match status" value="1"/>
</dbReference>
<keyword evidence="2 6" id="KW-0805">Transcription regulation</keyword>
<dbReference type="Pfam" id="PF08281">
    <property type="entry name" value="Sigma70_r4_2"/>
    <property type="match status" value="1"/>
</dbReference>
<dbReference type="GO" id="GO:0015074">
    <property type="term" value="P:DNA integration"/>
    <property type="evidence" value="ECO:0007669"/>
    <property type="project" value="InterPro"/>
</dbReference>
<dbReference type="STRING" id="1848.SAMN05443637_112136"/>
<keyword evidence="5 6" id="KW-0238">DNA-binding</keyword>
<sequence>MTPDVVGEVWRAESARIVAGLARLLAGDVGLAEELAQDALVAALEQWPATGVPENPAAWLTTVARRRAVDALRRRARTDRGRAELARRLQEEPQEVLPDPGGELTDDVLRLMVVACHPVLDPQARVALTLRVVAGFTTAEIARAFLLPEPVIVRRISRAKRALAVAQVPFEVPEGPERAARLASVSDVLYLVFNEGYAATGGADWLRPALCDEAIRLARMLADLAPDSAEVHGLLALMELQHSRRAARVDADGVPILLQDQDRSLWDADRIRAGFTALLRARGAGGPPGAYVLQAAIAACHARARTAAETDWRQIAGIYELLVRVQPSPVIALNRAVAVSMVEGPDAGLRLVEPLLAEPALARYALLPGTRGELLARAGRVADARAEFRRAAELTASGPERTVWERRAAALGPQRPAGPALGPAVTEFLAGCSPSTARSYAQTLHRLRRDLGPDLPVADLTAQAVARVVTTAWADAAAATWNRHRAAVRAFAAWAGVPGLDALLPRRAAPRRRTRPLPVDRLALAVENAPLRERALWQLLRVSGAPVSAVLALDVEDLDLTAHRAGGIRWDAATSALLAELVGGRRRGPVFLAARRPGPGRPRAPADLCPETGRGRLSYPRAEYLFKQASGGATLRSLRGTVEGPRRAAG</sequence>
<dbReference type="PANTHER" id="PTHR47756:SF2">
    <property type="entry name" value="BLL6612 PROTEIN"/>
    <property type="match status" value="1"/>
</dbReference>
<dbReference type="InterPro" id="IPR046531">
    <property type="entry name" value="DUF6596"/>
</dbReference>
<dbReference type="Pfam" id="PF04542">
    <property type="entry name" value="Sigma70_r2"/>
    <property type="match status" value="1"/>
</dbReference>
<dbReference type="EMBL" id="FRAP01000012">
    <property type="protein sequence ID" value="SHK81096.1"/>
    <property type="molecule type" value="Genomic_DNA"/>
</dbReference>
<evidence type="ECO:0000256" key="2">
    <source>
        <dbReference type="ARBA" id="ARBA00023015"/>
    </source>
</evidence>
<dbReference type="RefSeq" id="WP_073458015.1">
    <property type="nucleotide sequence ID" value="NZ_FRAP01000012.1"/>
</dbReference>
<evidence type="ECO:0000259" key="7">
    <source>
        <dbReference type="PROSITE" id="PS51900"/>
    </source>
</evidence>
<feature type="domain" description="Core-binding (CB)" evidence="7">
    <location>
        <begin position="419"/>
        <end position="496"/>
    </location>
</feature>
<organism evidence="8 9">
    <name type="scientific">Pseudonocardia thermophila</name>
    <dbReference type="NCBI Taxonomy" id="1848"/>
    <lineage>
        <taxon>Bacteria</taxon>
        <taxon>Bacillati</taxon>
        <taxon>Actinomycetota</taxon>
        <taxon>Actinomycetes</taxon>
        <taxon>Pseudonocardiales</taxon>
        <taxon>Pseudonocardiaceae</taxon>
        <taxon>Pseudonocardia</taxon>
    </lineage>
</organism>
<dbReference type="GO" id="GO:0016987">
    <property type="term" value="F:sigma factor activity"/>
    <property type="evidence" value="ECO:0007669"/>
    <property type="project" value="UniProtKB-KW"/>
</dbReference>
<evidence type="ECO:0000313" key="8">
    <source>
        <dbReference type="EMBL" id="SHK81096.1"/>
    </source>
</evidence>
<reference evidence="8 9" key="1">
    <citation type="submission" date="2016-11" db="EMBL/GenBank/DDBJ databases">
        <authorList>
            <person name="Jaros S."/>
            <person name="Januszkiewicz K."/>
            <person name="Wedrychowicz H."/>
        </authorList>
    </citation>
    <scope>NUCLEOTIDE SEQUENCE [LARGE SCALE GENOMIC DNA]</scope>
    <source>
        <strain evidence="8 9">DSM 43832</strain>
    </source>
</reference>
<evidence type="ECO:0000256" key="5">
    <source>
        <dbReference type="PROSITE-ProRule" id="PRU01248"/>
    </source>
</evidence>
<name>A0A1M6VIL1_PSETH</name>
<dbReference type="OrthoDB" id="9780299at2"/>
<dbReference type="InterPro" id="IPR007627">
    <property type="entry name" value="RNA_pol_sigma70_r2"/>
</dbReference>
<protein>
    <recommendedName>
        <fullName evidence="6">RNA polymerase sigma factor</fullName>
    </recommendedName>
</protein>
<dbReference type="InterPro" id="IPR000838">
    <property type="entry name" value="RNA_pol_sigma70_ECF_CS"/>
</dbReference>
<dbReference type="PROSITE" id="PS01063">
    <property type="entry name" value="SIGMA70_ECF"/>
    <property type="match status" value="1"/>
</dbReference>
<dbReference type="PANTHER" id="PTHR47756">
    <property type="entry name" value="BLL6612 PROTEIN-RELATED"/>
    <property type="match status" value="1"/>
</dbReference>
<dbReference type="Gene3D" id="1.10.1740.10">
    <property type="match status" value="1"/>
</dbReference>
<evidence type="ECO:0000256" key="3">
    <source>
        <dbReference type="ARBA" id="ARBA00023082"/>
    </source>
</evidence>
<dbReference type="InterPro" id="IPR036388">
    <property type="entry name" value="WH-like_DNA-bd_sf"/>
</dbReference>
<evidence type="ECO:0000256" key="1">
    <source>
        <dbReference type="ARBA" id="ARBA00010641"/>
    </source>
</evidence>
<dbReference type="InterPro" id="IPR004107">
    <property type="entry name" value="Integrase_SAM-like_N"/>
</dbReference>
<dbReference type="AlphaFoldDB" id="A0A1M6VIL1"/>